<sequence>MMHLSAALPTQLLGAGGAVGFEWWQVLLILVAGLWAGTINTIVGSGTLVTFPVLVTMGVPPVTASMSNAMGLIAGNLTGAWSYRSELRGLRRTLLKLLPCSVAGGVIGAVLLLHLPEEVFEVVAPALIVVALLFVVFQPRLQAVVRARKERQASTPGASQGASGHDAAVPAEGGTASSSVQPDGARQPAILYVLVFLAGIYGGYFVAAQGVLLVGILGVFLLAPLQSANAVKNALVAAVNIVAAVSYVLLAFERINWWVVLLIAVSSTVGSWLGAKIGKRMSPVVLRSVIVVLGLVALANMVSKLL</sequence>
<protein>
    <recommendedName>
        <fullName evidence="8">Probable membrane transporter protein</fullName>
    </recommendedName>
</protein>
<feature type="transmembrane region" description="Helical" evidence="8">
    <location>
        <begin position="284"/>
        <end position="302"/>
    </location>
</feature>
<evidence type="ECO:0000256" key="2">
    <source>
        <dbReference type="ARBA" id="ARBA00009142"/>
    </source>
</evidence>
<organism evidence="10 11">
    <name type="scientific">Kocuria rhizophila (strain ATCC 9341 / DSM 348 / NBRC 103217 / DC2201)</name>
    <dbReference type="NCBI Taxonomy" id="378753"/>
    <lineage>
        <taxon>Bacteria</taxon>
        <taxon>Bacillati</taxon>
        <taxon>Actinomycetota</taxon>
        <taxon>Actinomycetes</taxon>
        <taxon>Micrococcales</taxon>
        <taxon>Micrococcaceae</taxon>
        <taxon>Kocuria</taxon>
    </lineage>
</organism>
<dbReference type="EMBL" id="AP009152">
    <property type="protein sequence ID" value="BAG29593.1"/>
    <property type="molecule type" value="Genomic_DNA"/>
</dbReference>
<feature type="transmembrane region" description="Helical" evidence="8">
    <location>
        <begin position="94"/>
        <end position="116"/>
    </location>
</feature>
<dbReference type="AlphaFoldDB" id="B2GHC0"/>
<keyword evidence="6 8" id="KW-1133">Transmembrane helix</keyword>
<evidence type="ECO:0000256" key="6">
    <source>
        <dbReference type="ARBA" id="ARBA00022989"/>
    </source>
</evidence>
<keyword evidence="7 8" id="KW-0472">Membrane</keyword>
<evidence type="ECO:0000313" key="10">
    <source>
        <dbReference type="EMBL" id="BAG29593.1"/>
    </source>
</evidence>
<reference evidence="10 11" key="1">
    <citation type="journal article" date="2008" name="J. Bacteriol.">
        <title>Complete genome sequence of the soil actinomycete Kocuria rhizophila.</title>
        <authorList>
            <person name="Takarada H."/>
            <person name="Sekine M."/>
            <person name="Kosugi H."/>
            <person name="Matsuo Y."/>
            <person name="Fujisawa T."/>
            <person name="Omata S."/>
            <person name="Kishi E."/>
            <person name="Shimizu A."/>
            <person name="Tsukatani N."/>
            <person name="Tanikawa S."/>
            <person name="Fujita N."/>
            <person name="Harayama S."/>
        </authorList>
    </citation>
    <scope>NUCLEOTIDE SEQUENCE [LARGE SCALE GENOMIC DNA]</scope>
    <source>
        <strain evidence="11">ATCC 9341 / DSM 348 / NBRC 103217 / DC2201</strain>
    </source>
</reference>
<keyword evidence="4 8" id="KW-1003">Cell membrane</keyword>
<keyword evidence="11" id="KW-1185">Reference proteome</keyword>
<dbReference type="Proteomes" id="UP000008838">
    <property type="component" value="Chromosome"/>
</dbReference>
<dbReference type="GO" id="GO:0005886">
    <property type="term" value="C:plasma membrane"/>
    <property type="evidence" value="ECO:0007669"/>
    <property type="project" value="UniProtKB-SubCell"/>
</dbReference>
<dbReference type="eggNOG" id="COG0730">
    <property type="taxonomic scope" value="Bacteria"/>
</dbReference>
<evidence type="ECO:0000256" key="5">
    <source>
        <dbReference type="ARBA" id="ARBA00022692"/>
    </source>
</evidence>
<dbReference type="KEGG" id="krh:KRH_12460"/>
<dbReference type="PANTHER" id="PTHR30269">
    <property type="entry name" value="TRANSMEMBRANE PROTEIN YFCA"/>
    <property type="match status" value="1"/>
</dbReference>
<evidence type="ECO:0000256" key="1">
    <source>
        <dbReference type="ARBA" id="ARBA00004651"/>
    </source>
</evidence>
<dbReference type="STRING" id="378753.KRH_12460"/>
<accession>B2GHC0</accession>
<feature type="transmembrane region" description="Helical" evidence="8">
    <location>
        <begin position="189"/>
        <end position="222"/>
    </location>
</feature>
<gene>
    <name evidence="10" type="ordered locus">KRH_12460</name>
</gene>
<feature type="region of interest" description="Disordered" evidence="9">
    <location>
        <begin position="154"/>
        <end position="182"/>
    </location>
</feature>
<comment type="similarity">
    <text evidence="2 8">Belongs to the 4-toluene sulfonate uptake permease (TSUP) (TC 2.A.102) family.</text>
</comment>
<dbReference type="OrthoDB" id="3782574at2"/>
<dbReference type="Pfam" id="PF01925">
    <property type="entry name" value="TauE"/>
    <property type="match status" value="1"/>
</dbReference>
<feature type="transmembrane region" description="Helical" evidence="8">
    <location>
        <begin position="259"/>
        <end position="278"/>
    </location>
</feature>
<dbReference type="RefSeq" id="WP_012398314.1">
    <property type="nucleotide sequence ID" value="NC_010617.1"/>
</dbReference>
<dbReference type="PANTHER" id="PTHR30269:SF0">
    <property type="entry name" value="MEMBRANE TRANSPORTER PROTEIN YFCA-RELATED"/>
    <property type="match status" value="1"/>
</dbReference>
<evidence type="ECO:0000313" key="11">
    <source>
        <dbReference type="Proteomes" id="UP000008838"/>
    </source>
</evidence>
<proteinExistence type="inferred from homology"/>
<name>B2GHC0_KOCRD</name>
<evidence type="ECO:0000256" key="4">
    <source>
        <dbReference type="ARBA" id="ARBA00022475"/>
    </source>
</evidence>
<feature type="transmembrane region" description="Helical" evidence="8">
    <location>
        <begin position="122"/>
        <end position="141"/>
    </location>
</feature>
<evidence type="ECO:0000256" key="7">
    <source>
        <dbReference type="ARBA" id="ARBA00023136"/>
    </source>
</evidence>
<comment type="subcellular location">
    <subcellularLocation>
        <location evidence="1 8">Cell membrane</location>
        <topology evidence="1 8">Multi-pass membrane protein</topology>
    </subcellularLocation>
</comment>
<evidence type="ECO:0000256" key="3">
    <source>
        <dbReference type="ARBA" id="ARBA00022448"/>
    </source>
</evidence>
<keyword evidence="3" id="KW-0813">Transport</keyword>
<feature type="transmembrane region" description="Helical" evidence="8">
    <location>
        <begin position="234"/>
        <end position="252"/>
    </location>
</feature>
<keyword evidence="5 8" id="KW-0812">Transmembrane</keyword>
<evidence type="ECO:0000256" key="8">
    <source>
        <dbReference type="RuleBase" id="RU363041"/>
    </source>
</evidence>
<dbReference type="HOGENOM" id="CLU_045498_7_0_11"/>
<dbReference type="InterPro" id="IPR002781">
    <property type="entry name" value="TM_pro_TauE-like"/>
</dbReference>
<evidence type="ECO:0000256" key="9">
    <source>
        <dbReference type="SAM" id="MobiDB-lite"/>
    </source>
</evidence>
<dbReference type="InterPro" id="IPR052017">
    <property type="entry name" value="TSUP"/>
</dbReference>